<keyword evidence="1" id="KW-0862">Zinc</keyword>
<keyword evidence="1" id="KW-0863">Zinc-finger</keyword>
<evidence type="ECO:0000313" key="4">
    <source>
        <dbReference type="EMBL" id="CEK84736.1"/>
    </source>
</evidence>
<keyword evidence="1" id="KW-0479">Metal-binding</keyword>
<feature type="region of interest" description="Disordered" evidence="2">
    <location>
        <begin position="1302"/>
        <end position="1335"/>
    </location>
</feature>
<dbReference type="InterPro" id="IPR011011">
    <property type="entry name" value="Znf_FYVE_PHD"/>
</dbReference>
<feature type="compositionally biased region" description="Acidic residues" evidence="2">
    <location>
        <begin position="1302"/>
        <end position="1314"/>
    </location>
</feature>
<dbReference type="SUPFAM" id="SSF54001">
    <property type="entry name" value="Cysteine proteinases"/>
    <property type="match status" value="1"/>
</dbReference>
<dbReference type="Gene3D" id="3.40.395.10">
    <property type="entry name" value="Adenoviral Proteinase, Chain A"/>
    <property type="match status" value="1"/>
</dbReference>
<evidence type="ECO:0000256" key="2">
    <source>
        <dbReference type="SAM" id="MobiDB-lite"/>
    </source>
</evidence>
<accession>A0A0B7AXD6</accession>
<feature type="compositionally biased region" description="Polar residues" evidence="2">
    <location>
        <begin position="823"/>
        <end position="836"/>
    </location>
</feature>
<protein>
    <recommendedName>
        <fullName evidence="3">SWIM-type domain-containing protein</fullName>
    </recommendedName>
</protein>
<dbReference type="PROSITE" id="PS50966">
    <property type="entry name" value="ZF_SWIM"/>
    <property type="match status" value="1"/>
</dbReference>
<proteinExistence type="predicted"/>
<evidence type="ECO:0000259" key="3">
    <source>
        <dbReference type="PROSITE" id="PS50966"/>
    </source>
</evidence>
<feature type="compositionally biased region" description="Basic and acidic residues" evidence="2">
    <location>
        <begin position="1316"/>
        <end position="1335"/>
    </location>
</feature>
<dbReference type="InterPro" id="IPR048325">
    <property type="entry name" value="ZSWIM3_N"/>
</dbReference>
<dbReference type="EMBL" id="HACG01037871">
    <property type="protein sequence ID" value="CEK84736.1"/>
    <property type="molecule type" value="Transcribed_RNA"/>
</dbReference>
<dbReference type="PANTHER" id="PTHR31569">
    <property type="entry name" value="SWIM-TYPE DOMAIN-CONTAINING PROTEIN"/>
    <property type="match status" value="1"/>
</dbReference>
<reference evidence="4" key="1">
    <citation type="submission" date="2014-12" db="EMBL/GenBank/DDBJ databases">
        <title>Insight into the proteome of Arion vulgaris.</title>
        <authorList>
            <person name="Aradska J."/>
            <person name="Bulat T."/>
            <person name="Smidak R."/>
            <person name="Sarate P."/>
            <person name="Gangsoo J."/>
            <person name="Sialana F."/>
            <person name="Bilban M."/>
            <person name="Lubec G."/>
        </authorList>
    </citation>
    <scope>NUCLEOTIDE SEQUENCE</scope>
    <source>
        <tissue evidence="4">Skin</tissue>
    </source>
</reference>
<gene>
    <name evidence="4" type="primary">ORF144220</name>
</gene>
<dbReference type="InterPro" id="IPR007527">
    <property type="entry name" value="Znf_SWIM"/>
</dbReference>
<dbReference type="InterPro" id="IPR013083">
    <property type="entry name" value="Znf_RING/FYVE/PHD"/>
</dbReference>
<feature type="domain" description="SWIM-type" evidence="3">
    <location>
        <begin position="505"/>
        <end position="537"/>
    </location>
</feature>
<dbReference type="Gene3D" id="3.30.40.10">
    <property type="entry name" value="Zinc/RING finger domain, C3HC4 (zinc finger)"/>
    <property type="match status" value="1"/>
</dbReference>
<dbReference type="GO" id="GO:0008270">
    <property type="term" value="F:zinc ion binding"/>
    <property type="evidence" value="ECO:0007669"/>
    <property type="project" value="UniProtKB-KW"/>
</dbReference>
<evidence type="ECO:0000256" key="1">
    <source>
        <dbReference type="PROSITE-ProRule" id="PRU00325"/>
    </source>
</evidence>
<dbReference type="PANTHER" id="PTHR31569:SF4">
    <property type="entry name" value="SWIM-TYPE DOMAIN-CONTAINING PROTEIN"/>
    <property type="match status" value="1"/>
</dbReference>
<name>A0A0B7AXD6_9EUPU</name>
<dbReference type="Pfam" id="PF21599">
    <property type="entry name" value="ZSWIM3_N"/>
    <property type="match status" value="1"/>
</dbReference>
<dbReference type="InterPro" id="IPR038765">
    <property type="entry name" value="Papain-like_cys_pep_sf"/>
</dbReference>
<sequence length="1335" mass="152009">MDVGKEFSSWESFIHALDHYSKEHKVVYIVGTCKPVETANRNDSLENKFPNKFKYCFARLVCKYYGSYSSRSTSFRPHERTCKTWCSSSILVLVNKKRTALVIKEANLQHIHDVSENIFSSYLQKNCRLQAEDRCMASVLLRSGVPLSRVQEFISNTSNTASTVKDLQNVETSIKSSGCDKEGRNFAFLTDLDQLMAEDSESIVEMINFTLAPAAIYLQTFEMTERMKSLSEGHLQIVTHYINDSKLSVISVIGINGELNPHILAFCIVIVDTETAFQPFLEAFVKNNPEFCDSLTGVVLDCSKENVDFLQQLIPQTSVAWSRSYILGQFSEVVNNSTKDIQKNMQLCKELMNASSKSVYEKKLTELLASFHTIDSKEFLRTWDLCTDLWAQYEISSHHELSHQKSAVEMDYINLFKTFVPSSASLSELIRTLLKLSKNEETEDIVKETISFDFDPSYEQYHQLCFTEAAQAVIGQISIALNSVYEFKDQTDMFFVKKKDTGDEFILDISGNKCTCRYFIDTNLPCQHIFAHRRFSNKPLYNELLIPTKWQVFGKSITLDALAESLAQGHIPSSRQHDERLKELQTALKDTLSLCCSHSYEQMGKDLILLKQIYSIMRNNLAHNVKLIVNSEEKKIQPETQSDIALCVVPTRRKRGRPSKKDKLQREICSKSQQEKISLPSIKVQTQPVSMRHNLRTNIKHKFVTRELHIKSEENSNTPSIPEDQVTELEEDKTASAILREDGTELLRIIASKTGSTDASLGQLITIGPEGQDSMNTEFVSSSSSTVTEKIAKRSSSEDNLTNVAASRHILNDRLKPHVKVNIVSSQRTARSSTGSYAGMKRSRYESQNDSTAEMEENEDDDDDDEEMKEDLEDGSTEEENSDEETFKSKHTQTLKDIEMFLSELPQKSISEVLHTTSVLESPEKRGQITTDESLNGQNCAPDVLVQACQDKVQYVDFIIEHIKRSCPGFDKYAYQVAACIICQAIHTHVSISDMLQSIRAWPSHLPELPSTRLLETEITLAAGQTLTVCGHKLNQFNMDTLKPDREISPKVLHAYLELLAQKHSSKMFVIPFDVILEWRDGRFSQNIFRKVHFKTFEFLVLPIHCGAEFSEMERKSGDIVSPCWMALVADVRNRTVGMMNPRSEDKYIIAANGYMLQWRRYMQIRSVHTGEMLSSWTTKQIECSKLEKDLNSGTLLLMNVEALVNDVPPVVMTEAHVTNYLLYIAVALRDMDRETTVLCVGGPECQQLAARDADWLQCENCRTWWHQACARHSDRTQPFYCSPCQQRIAIVGGKRVLMECDDAEDEDEEELQTDNDQKETNKQGDEDHKVFQSE</sequence>
<dbReference type="InterPro" id="IPR052579">
    <property type="entry name" value="Zinc_finger_SWIM"/>
</dbReference>
<dbReference type="CDD" id="cd15517">
    <property type="entry name" value="PHD_TCF19_like"/>
    <property type="match status" value="1"/>
</dbReference>
<feature type="region of interest" description="Disordered" evidence="2">
    <location>
        <begin position="822"/>
        <end position="890"/>
    </location>
</feature>
<organism evidence="4">
    <name type="scientific">Arion vulgaris</name>
    <dbReference type="NCBI Taxonomy" id="1028688"/>
    <lineage>
        <taxon>Eukaryota</taxon>
        <taxon>Metazoa</taxon>
        <taxon>Spiralia</taxon>
        <taxon>Lophotrochozoa</taxon>
        <taxon>Mollusca</taxon>
        <taxon>Gastropoda</taxon>
        <taxon>Heterobranchia</taxon>
        <taxon>Euthyneura</taxon>
        <taxon>Panpulmonata</taxon>
        <taxon>Eupulmonata</taxon>
        <taxon>Stylommatophora</taxon>
        <taxon>Helicina</taxon>
        <taxon>Arionoidea</taxon>
        <taxon>Arionidae</taxon>
        <taxon>Arion</taxon>
    </lineage>
</organism>
<feature type="compositionally biased region" description="Acidic residues" evidence="2">
    <location>
        <begin position="853"/>
        <end position="884"/>
    </location>
</feature>
<dbReference type="SUPFAM" id="SSF57903">
    <property type="entry name" value="FYVE/PHD zinc finger"/>
    <property type="match status" value="1"/>
</dbReference>